<feature type="domain" description="Methylamine utilisation protein MauE" evidence="6">
    <location>
        <begin position="9"/>
        <end position="135"/>
    </location>
</feature>
<dbReference type="GO" id="GO:0016020">
    <property type="term" value="C:membrane"/>
    <property type="evidence" value="ECO:0007669"/>
    <property type="project" value="UniProtKB-SubCell"/>
</dbReference>
<keyword evidence="3 5" id="KW-1133">Transmembrane helix</keyword>
<evidence type="ECO:0000256" key="1">
    <source>
        <dbReference type="ARBA" id="ARBA00004141"/>
    </source>
</evidence>
<feature type="transmembrane region" description="Helical" evidence="5">
    <location>
        <begin position="149"/>
        <end position="168"/>
    </location>
</feature>
<gene>
    <name evidence="7" type="ORF">MW871_06025</name>
</gene>
<feature type="transmembrane region" description="Helical" evidence="5">
    <location>
        <begin position="48"/>
        <end position="70"/>
    </location>
</feature>
<keyword evidence="2 5" id="KW-0812">Transmembrane</keyword>
<comment type="subcellular location">
    <subcellularLocation>
        <location evidence="1">Membrane</location>
        <topology evidence="1">Multi-pass membrane protein</topology>
    </subcellularLocation>
</comment>
<evidence type="ECO:0000256" key="2">
    <source>
        <dbReference type="ARBA" id="ARBA00022692"/>
    </source>
</evidence>
<dbReference type="Proteomes" id="UP001139260">
    <property type="component" value="Unassembled WGS sequence"/>
</dbReference>
<keyword evidence="8" id="KW-1185">Reference proteome</keyword>
<evidence type="ECO:0000313" key="7">
    <source>
        <dbReference type="EMBL" id="MCK8141447.1"/>
    </source>
</evidence>
<dbReference type="EMBL" id="JALNUB010000003">
    <property type="protein sequence ID" value="MCK8141447.1"/>
    <property type="molecule type" value="Genomic_DNA"/>
</dbReference>
<evidence type="ECO:0000256" key="5">
    <source>
        <dbReference type="SAM" id="Phobius"/>
    </source>
</evidence>
<feature type="transmembrane region" description="Helical" evidence="5">
    <location>
        <begin position="77"/>
        <end position="100"/>
    </location>
</feature>
<sequence>MKLSTSTKSIILNCISLLYVVLFVYAAVSKLLDFENFQVQLAQSPLLSAFAGWISFIVPIIEIVIAFFICFERSRLYAFYCAFSLMVLFSAYIIIIINFSPFVPCSCGGILEKMTWNQHLVFNLLFVLLGFCAILFQPHQGNQQTNFKISVALIILGCSVGIMILLFLTSEDMIHHRNNFIRRFPHHPANLTSVLDLKFNSFYIAGEGNGKIYLGNKTAPLTVTVVDSSLKFSNRYVIKIISEKLEYHSLRLTVRPPYFYIADGSIPIVFRGLIRNWVADVWTEGAAYFNAFEPINANKAAFRAISSNERQHVLGILTVNDTSTVFLKPLLDKQIDGIFDTGGTLNYNLKHQKLLYTYTYKNEYIITDTGLKTKIVNHTIDTISHVRIKVNYVPSIKGTKLASPAWIVNNLARTNGDYLFINSALIGRFEPEDLWDEASIIDVYDITSNTYSFSFYIYNTKEFKMSDFIITNDRGYALAGQYLTSYKLRHDFYKTKNKADDFSARKAYRAVSGEGRKPVIE</sequence>
<evidence type="ECO:0000256" key="3">
    <source>
        <dbReference type="ARBA" id="ARBA00022989"/>
    </source>
</evidence>
<dbReference type="GO" id="GO:0030416">
    <property type="term" value="P:methylamine metabolic process"/>
    <property type="evidence" value="ECO:0007669"/>
    <property type="project" value="InterPro"/>
</dbReference>
<dbReference type="AlphaFoldDB" id="A0A9X1XX87"/>
<evidence type="ECO:0000313" key="8">
    <source>
        <dbReference type="Proteomes" id="UP001139260"/>
    </source>
</evidence>
<reference evidence="7" key="1">
    <citation type="submission" date="2022-04" db="EMBL/GenBank/DDBJ databases">
        <title>Flavobacterium pygoscelis sp. nov. isolated from Chinstrap chick (Pygoscelis antarcticus).</title>
        <authorList>
            <person name="Irgang R."/>
            <person name="Poblete-Morales M."/>
            <person name="Avendano-Herrera R."/>
        </authorList>
    </citation>
    <scope>NUCLEOTIDE SEQUENCE</scope>
    <source>
        <strain evidence="7">I-SCBP12n</strain>
    </source>
</reference>
<feature type="transmembrane region" description="Helical" evidence="5">
    <location>
        <begin position="120"/>
        <end position="137"/>
    </location>
</feature>
<dbReference type="Pfam" id="PF07291">
    <property type="entry name" value="MauE"/>
    <property type="match status" value="1"/>
</dbReference>
<feature type="transmembrane region" description="Helical" evidence="5">
    <location>
        <begin position="9"/>
        <end position="28"/>
    </location>
</feature>
<keyword evidence="4 5" id="KW-0472">Membrane</keyword>
<dbReference type="RefSeq" id="WP_248427943.1">
    <property type="nucleotide sequence ID" value="NZ_JALNUB010000003.1"/>
</dbReference>
<protein>
    <recommendedName>
        <fullName evidence="6">Methylamine utilisation protein MauE domain-containing protein</fullName>
    </recommendedName>
</protein>
<evidence type="ECO:0000256" key="4">
    <source>
        <dbReference type="ARBA" id="ARBA00023136"/>
    </source>
</evidence>
<name>A0A9X1XX87_9FLAO</name>
<organism evidence="7 8">
    <name type="scientific">Flavobacterium pygoscelis</name>
    <dbReference type="NCBI Taxonomy" id="2893176"/>
    <lineage>
        <taxon>Bacteria</taxon>
        <taxon>Pseudomonadati</taxon>
        <taxon>Bacteroidota</taxon>
        <taxon>Flavobacteriia</taxon>
        <taxon>Flavobacteriales</taxon>
        <taxon>Flavobacteriaceae</taxon>
        <taxon>Flavobacterium</taxon>
    </lineage>
</organism>
<dbReference type="InterPro" id="IPR009908">
    <property type="entry name" value="Methylamine_util_MauE"/>
</dbReference>
<evidence type="ECO:0000259" key="6">
    <source>
        <dbReference type="Pfam" id="PF07291"/>
    </source>
</evidence>
<accession>A0A9X1XX87</accession>
<comment type="caution">
    <text evidence="7">The sequence shown here is derived from an EMBL/GenBank/DDBJ whole genome shotgun (WGS) entry which is preliminary data.</text>
</comment>
<proteinExistence type="predicted"/>